<dbReference type="EMBL" id="BARW01027743">
    <property type="protein sequence ID" value="GAJ05327.1"/>
    <property type="molecule type" value="Genomic_DNA"/>
</dbReference>
<comment type="caution">
    <text evidence="1">The sequence shown here is derived from an EMBL/GenBank/DDBJ whole genome shotgun (WGS) entry which is preliminary data.</text>
</comment>
<organism evidence="1">
    <name type="scientific">marine sediment metagenome</name>
    <dbReference type="NCBI Taxonomy" id="412755"/>
    <lineage>
        <taxon>unclassified sequences</taxon>
        <taxon>metagenomes</taxon>
        <taxon>ecological metagenomes</taxon>
    </lineage>
</organism>
<sequence>MTGVLFPTQGALSYRSAQYAVNILYGKRIGLVR</sequence>
<feature type="non-terminal residue" evidence="1">
    <location>
        <position position="33"/>
    </location>
</feature>
<dbReference type="AlphaFoldDB" id="X1UNZ9"/>
<gene>
    <name evidence="1" type="ORF">S12H4_44952</name>
</gene>
<protein>
    <submittedName>
        <fullName evidence="1">Uncharacterized protein</fullName>
    </submittedName>
</protein>
<name>X1UNZ9_9ZZZZ</name>
<reference evidence="1" key="1">
    <citation type="journal article" date="2014" name="Front. Microbiol.">
        <title>High frequency of phylogenetically diverse reductive dehalogenase-homologous genes in deep subseafloor sedimentary metagenomes.</title>
        <authorList>
            <person name="Kawai M."/>
            <person name="Futagami T."/>
            <person name="Toyoda A."/>
            <person name="Takaki Y."/>
            <person name="Nishi S."/>
            <person name="Hori S."/>
            <person name="Arai W."/>
            <person name="Tsubouchi T."/>
            <person name="Morono Y."/>
            <person name="Uchiyama I."/>
            <person name="Ito T."/>
            <person name="Fujiyama A."/>
            <person name="Inagaki F."/>
            <person name="Takami H."/>
        </authorList>
    </citation>
    <scope>NUCLEOTIDE SEQUENCE</scope>
    <source>
        <strain evidence="1">Expedition CK06-06</strain>
    </source>
</reference>
<accession>X1UNZ9</accession>
<proteinExistence type="predicted"/>
<evidence type="ECO:0000313" key="1">
    <source>
        <dbReference type="EMBL" id="GAJ05327.1"/>
    </source>
</evidence>